<evidence type="ECO:0000256" key="1">
    <source>
        <dbReference type="SAM" id="MobiDB-lite"/>
    </source>
</evidence>
<reference evidence="2 3" key="1">
    <citation type="submission" date="2019-05" db="EMBL/GenBank/DDBJ databases">
        <title>Another draft genome of Portunus trituberculatus and its Hox gene families provides insights of decapod evolution.</title>
        <authorList>
            <person name="Jeong J.-H."/>
            <person name="Song I."/>
            <person name="Kim S."/>
            <person name="Choi T."/>
            <person name="Kim D."/>
            <person name="Ryu S."/>
            <person name="Kim W."/>
        </authorList>
    </citation>
    <scope>NUCLEOTIDE SEQUENCE [LARGE SCALE GENOMIC DNA]</scope>
    <source>
        <tissue evidence="2">Muscle</tissue>
    </source>
</reference>
<feature type="region of interest" description="Disordered" evidence="1">
    <location>
        <begin position="88"/>
        <end position="111"/>
    </location>
</feature>
<organism evidence="2 3">
    <name type="scientific">Portunus trituberculatus</name>
    <name type="common">Swimming crab</name>
    <name type="synonym">Neptunus trituberculatus</name>
    <dbReference type="NCBI Taxonomy" id="210409"/>
    <lineage>
        <taxon>Eukaryota</taxon>
        <taxon>Metazoa</taxon>
        <taxon>Ecdysozoa</taxon>
        <taxon>Arthropoda</taxon>
        <taxon>Crustacea</taxon>
        <taxon>Multicrustacea</taxon>
        <taxon>Malacostraca</taxon>
        <taxon>Eumalacostraca</taxon>
        <taxon>Eucarida</taxon>
        <taxon>Decapoda</taxon>
        <taxon>Pleocyemata</taxon>
        <taxon>Brachyura</taxon>
        <taxon>Eubrachyura</taxon>
        <taxon>Portunoidea</taxon>
        <taxon>Portunidae</taxon>
        <taxon>Portuninae</taxon>
        <taxon>Portunus</taxon>
    </lineage>
</organism>
<dbReference type="AlphaFoldDB" id="A0A5B7DAZ5"/>
<gene>
    <name evidence="2" type="ORF">E2C01_011400</name>
</gene>
<dbReference type="Proteomes" id="UP000324222">
    <property type="component" value="Unassembled WGS sequence"/>
</dbReference>
<protein>
    <submittedName>
        <fullName evidence="2">Uncharacterized protein</fullName>
    </submittedName>
</protein>
<comment type="caution">
    <text evidence="2">The sequence shown here is derived from an EMBL/GenBank/DDBJ whole genome shotgun (WGS) entry which is preliminary data.</text>
</comment>
<sequence length="111" mass="12430">MNCGLDLKGTKLRVTKAGEEFESTRPLPERTKRGQRSLRIHKWSYNSGGEALGNTPSVVHFKQHTSDYDSGNEFPEEEKRMTRKGYEGEATIMTDNEAPAPAQRGKESMGV</sequence>
<evidence type="ECO:0000313" key="3">
    <source>
        <dbReference type="Proteomes" id="UP000324222"/>
    </source>
</evidence>
<evidence type="ECO:0000313" key="2">
    <source>
        <dbReference type="EMBL" id="MPC18514.1"/>
    </source>
</evidence>
<dbReference type="EMBL" id="VSRR010000687">
    <property type="protein sequence ID" value="MPC18514.1"/>
    <property type="molecule type" value="Genomic_DNA"/>
</dbReference>
<name>A0A5B7DAZ5_PORTR</name>
<keyword evidence="3" id="KW-1185">Reference proteome</keyword>
<proteinExistence type="predicted"/>
<accession>A0A5B7DAZ5</accession>